<name>A0A9D1M3P3_9PROT</name>
<dbReference type="InterPro" id="IPR031167">
    <property type="entry name" value="G_OBG"/>
</dbReference>
<evidence type="ECO:0000313" key="9">
    <source>
        <dbReference type="Proteomes" id="UP000824107"/>
    </source>
</evidence>
<dbReference type="SUPFAM" id="SSF81271">
    <property type="entry name" value="TGS-like"/>
    <property type="match status" value="1"/>
</dbReference>
<evidence type="ECO:0000256" key="3">
    <source>
        <dbReference type="ARBA" id="ARBA00022840"/>
    </source>
</evidence>
<dbReference type="Pfam" id="PF06071">
    <property type="entry name" value="YchF-GTPase_C"/>
    <property type="match status" value="1"/>
</dbReference>
<dbReference type="CDD" id="cd01900">
    <property type="entry name" value="YchF"/>
    <property type="match status" value="1"/>
</dbReference>
<feature type="binding site" evidence="5">
    <location>
        <begin position="12"/>
        <end position="17"/>
    </location>
    <ligand>
        <name>ATP</name>
        <dbReference type="ChEBI" id="CHEBI:30616"/>
    </ligand>
</feature>
<dbReference type="PRINTS" id="PR00326">
    <property type="entry name" value="GTP1OBG"/>
</dbReference>
<dbReference type="PANTHER" id="PTHR23305">
    <property type="entry name" value="OBG GTPASE FAMILY"/>
    <property type="match status" value="1"/>
</dbReference>
<evidence type="ECO:0000256" key="6">
    <source>
        <dbReference type="SAM" id="Coils"/>
    </source>
</evidence>
<dbReference type="PIRSF" id="PIRSF006641">
    <property type="entry name" value="CHP00092"/>
    <property type="match status" value="1"/>
</dbReference>
<dbReference type="GO" id="GO:0005525">
    <property type="term" value="F:GTP binding"/>
    <property type="evidence" value="ECO:0007669"/>
    <property type="project" value="InterPro"/>
</dbReference>
<dbReference type="InterPro" id="IPR012675">
    <property type="entry name" value="Beta-grasp_dom_sf"/>
</dbReference>
<feature type="coiled-coil region" evidence="6">
    <location>
        <begin position="131"/>
        <end position="158"/>
    </location>
</feature>
<evidence type="ECO:0000256" key="2">
    <source>
        <dbReference type="ARBA" id="ARBA00022741"/>
    </source>
</evidence>
<keyword evidence="3 5" id="KW-0067">ATP-binding</keyword>
<dbReference type="PROSITE" id="PS51710">
    <property type="entry name" value="G_OBG"/>
    <property type="match status" value="1"/>
</dbReference>
<dbReference type="Gene3D" id="3.40.50.300">
    <property type="entry name" value="P-loop containing nucleotide triphosphate hydrolases"/>
    <property type="match status" value="1"/>
</dbReference>
<gene>
    <name evidence="5 8" type="primary">ychF</name>
    <name evidence="8" type="ORF">IAD20_02830</name>
</gene>
<dbReference type="InterPro" id="IPR006073">
    <property type="entry name" value="GTP-bd"/>
</dbReference>
<evidence type="ECO:0000259" key="7">
    <source>
        <dbReference type="PROSITE" id="PS51710"/>
    </source>
</evidence>
<dbReference type="InterPro" id="IPR027417">
    <property type="entry name" value="P-loop_NTPase"/>
</dbReference>
<sequence>MGFNCGIVGLPNVGKSTLFNALTQTIAAQAANFPFCTIEPNTGRVAVPDARLDKLAEIVKPRMVTPTQLEFVDIAGLVKGASKGEGLGNQFLANIREVDAIIHVLRCFENDNITHVEGSVDPIRDAEIVETELMIADLESLEKRYDQVQKKAKTGEKEYVVREAVMRPVIEALKAGKPARTAAPAPTEKDACKEYKMLQLLTAKPVLYVCNVDEDSAATGNKFSDMVMTKAAAEGAGAVIISAEIESEVAQLESEEEKKEFLASLGLEETGLAKIIRAGYKLLGLETYFTAGPKEVRAWTFLKGSKAPVCAGIIHSDFERGFIRAETISYDDFVKYGSEQACKDAGKMRSEGKDYVVKDGDMMNFLFNV</sequence>
<dbReference type="GO" id="GO:0005737">
    <property type="term" value="C:cytoplasm"/>
    <property type="evidence" value="ECO:0007669"/>
    <property type="project" value="TreeGrafter"/>
</dbReference>
<proteinExistence type="inferred from homology"/>
<dbReference type="GO" id="GO:0046872">
    <property type="term" value="F:metal ion binding"/>
    <property type="evidence" value="ECO:0007669"/>
    <property type="project" value="UniProtKB-KW"/>
</dbReference>
<protein>
    <recommendedName>
        <fullName evidence="5">Ribosome-binding ATPase YchF</fullName>
    </recommendedName>
</protein>
<dbReference type="FunFam" id="1.10.150.300:FF:000001">
    <property type="entry name" value="Ribosome-binding ATPase YchF"/>
    <property type="match status" value="1"/>
</dbReference>
<dbReference type="PANTHER" id="PTHR23305:SF18">
    <property type="entry name" value="OBG-TYPE G DOMAIN-CONTAINING PROTEIN"/>
    <property type="match status" value="1"/>
</dbReference>
<dbReference type="NCBIfam" id="TIGR00092">
    <property type="entry name" value="redox-regulated ATPase YchF"/>
    <property type="match status" value="1"/>
</dbReference>
<evidence type="ECO:0000313" key="8">
    <source>
        <dbReference type="EMBL" id="HIU52997.1"/>
    </source>
</evidence>
<reference evidence="8" key="2">
    <citation type="journal article" date="2021" name="PeerJ">
        <title>Extensive microbial diversity within the chicken gut microbiome revealed by metagenomics and culture.</title>
        <authorList>
            <person name="Gilroy R."/>
            <person name="Ravi A."/>
            <person name="Getino M."/>
            <person name="Pursley I."/>
            <person name="Horton D.L."/>
            <person name="Alikhan N.F."/>
            <person name="Baker D."/>
            <person name="Gharbi K."/>
            <person name="Hall N."/>
            <person name="Watson M."/>
            <person name="Adriaenssens E.M."/>
            <person name="Foster-Nyarko E."/>
            <person name="Jarju S."/>
            <person name="Secka A."/>
            <person name="Antonio M."/>
            <person name="Oren A."/>
            <person name="Chaudhuri R.R."/>
            <person name="La Ragione R."/>
            <person name="Hildebrand F."/>
            <person name="Pallen M.J."/>
        </authorList>
    </citation>
    <scope>NUCLEOTIDE SEQUENCE</scope>
    <source>
        <strain evidence="8">ChiW3-316</strain>
    </source>
</reference>
<dbReference type="Proteomes" id="UP000824107">
    <property type="component" value="Unassembled WGS sequence"/>
</dbReference>
<dbReference type="EMBL" id="DVNC01000021">
    <property type="protein sequence ID" value="HIU52997.1"/>
    <property type="molecule type" value="Genomic_DNA"/>
</dbReference>
<dbReference type="HAMAP" id="MF_00944">
    <property type="entry name" value="YchF_OLA1_ATPase"/>
    <property type="match status" value="1"/>
</dbReference>
<keyword evidence="1" id="KW-0479">Metal-binding</keyword>
<dbReference type="FunFam" id="3.10.20.30:FF:000001">
    <property type="entry name" value="Ribosome-binding ATPase YchF"/>
    <property type="match status" value="1"/>
</dbReference>
<dbReference type="InterPro" id="IPR012676">
    <property type="entry name" value="TGS-like"/>
</dbReference>
<keyword evidence="6" id="KW-0175">Coiled coil</keyword>
<dbReference type="AlphaFoldDB" id="A0A9D1M3P3"/>
<keyword evidence="4" id="KW-0460">Magnesium</keyword>
<reference evidence="8" key="1">
    <citation type="submission" date="2020-10" db="EMBL/GenBank/DDBJ databases">
        <authorList>
            <person name="Gilroy R."/>
        </authorList>
    </citation>
    <scope>NUCLEOTIDE SEQUENCE</scope>
    <source>
        <strain evidence="8">ChiW3-316</strain>
    </source>
</reference>
<dbReference type="GO" id="GO:0005524">
    <property type="term" value="F:ATP binding"/>
    <property type="evidence" value="ECO:0007669"/>
    <property type="project" value="UniProtKB-UniRule"/>
</dbReference>
<keyword evidence="2 5" id="KW-0547">Nucleotide-binding</keyword>
<dbReference type="Pfam" id="PF01926">
    <property type="entry name" value="MMR_HSR1"/>
    <property type="match status" value="1"/>
</dbReference>
<dbReference type="GO" id="GO:0043023">
    <property type="term" value="F:ribosomal large subunit binding"/>
    <property type="evidence" value="ECO:0007669"/>
    <property type="project" value="UniProtKB-UniRule"/>
</dbReference>
<dbReference type="InterPro" id="IPR013029">
    <property type="entry name" value="YchF_C"/>
</dbReference>
<comment type="caution">
    <text evidence="8">The sequence shown here is derived from an EMBL/GenBank/DDBJ whole genome shotgun (WGS) entry which is preliminary data.</text>
</comment>
<dbReference type="GO" id="GO:0016887">
    <property type="term" value="F:ATP hydrolysis activity"/>
    <property type="evidence" value="ECO:0007669"/>
    <property type="project" value="UniProtKB-UniRule"/>
</dbReference>
<dbReference type="Gene3D" id="3.10.20.30">
    <property type="match status" value="1"/>
</dbReference>
<dbReference type="InterPro" id="IPR004396">
    <property type="entry name" value="ATPase_YchF/OLA1"/>
</dbReference>
<evidence type="ECO:0000256" key="4">
    <source>
        <dbReference type="ARBA" id="ARBA00022842"/>
    </source>
</evidence>
<accession>A0A9D1M3P3</accession>
<dbReference type="InterPro" id="IPR023192">
    <property type="entry name" value="TGS-like_dom_sf"/>
</dbReference>
<comment type="function">
    <text evidence="5">ATPase that binds to both the 70S ribosome and the 50S ribosomal subunit in a nucleotide-independent manner.</text>
</comment>
<dbReference type="InterPro" id="IPR041706">
    <property type="entry name" value="YchF_N"/>
</dbReference>
<dbReference type="Gene3D" id="1.10.150.300">
    <property type="entry name" value="TGS-like domain"/>
    <property type="match status" value="1"/>
</dbReference>
<dbReference type="SUPFAM" id="SSF52540">
    <property type="entry name" value="P-loop containing nucleoside triphosphate hydrolases"/>
    <property type="match status" value="1"/>
</dbReference>
<evidence type="ECO:0000256" key="1">
    <source>
        <dbReference type="ARBA" id="ARBA00022723"/>
    </source>
</evidence>
<organism evidence="8 9">
    <name type="scientific">Candidatus Scatocola faecipullorum</name>
    <dbReference type="NCBI Taxonomy" id="2840917"/>
    <lineage>
        <taxon>Bacteria</taxon>
        <taxon>Pseudomonadati</taxon>
        <taxon>Pseudomonadota</taxon>
        <taxon>Alphaproteobacteria</taxon>
        <taxon>Rhodospirillales</taxon>
        <taxon>Rhodospirillaceae</taxon>
        <taxon>Rhodospirillaceae incertae sedis</taxon>
        <taxon>Candidatus Scatocola</taxon>
    </lineage>
</organism>
<dbReference type="CDD" id="cd04867">
    <property type="entry name" value="TGS_YchF_OLA1"/>
    <property type="match status" value="1"/>
</dbReference>
<feature type="domain" description="OBG-type G" evidence="7">
    <location>
        <begin position="3"/>
        <end position="261"/>
    </location>
</feature>
<comment type="similarity">
    <text evidence="5">Belongs to the TRAFAC class OBG-HflX-like GTPase superfamily. OBG GTPase family. YchF/OLA1 subfamily.</text>
</comment>
<evidence type="ECO:0000256" key="5">
    <source>
        <dbReference type="HAMAP-Rule" id="MF_00944"/>
    </source>
</evidence>